<feature type="domain" description="ABC transporter substrate-binding protein PnrA-like" evidence="2">
    <location>
        <begin position="298"/>
        <end position="538"/>
    </location>
</feature>
<gene>
    <name evidence="3" type="ORF">SAMN05444373_101516</name>
</gene>
<dbReference type="Gene3D" id="3.40.50.2300">
    <property type="match status" value="2"/>
</dbReference>
<evidence type="ECO:0000313" key="4">
    <source>
        <dbReference type="Proteomes" id="UP000324781"/>
    </source>
</evidence>
<evidence type="ECO:0000256" key="1">
    <source>
        <dbReference type="ARBA" id="ARBA00022729"/>
    </source>
</evidence>
<reference evidence="3 4" key="1">
    <citation type="submission" date="2016-11" db="EMBL/GenBank/DDBJ databases">
        <authorList>
            <person name="Varghese N."/>
            <person name="Submissions S."/>
        </authorList>
    </citation>
    <scope>NUCLEOTIDE SEQUENCE [LARGE SCALE GENOMIC DNA]</scope>
    <source>
        <strain evidence="3 4">DSM 19027</strain>
    </source>
</reference>
<evidence type="ECO:0000313" key="3">
    <source>
        <dbReference type="EMBL" id="SHI92248.1"/>
    </source>
</evidence>
<dbReference type="AlphaFoldDB" id="A0A1M6F3G5"/>
<protein>
    <submittedName>
        <fullName evidence="3">Nucleoside-binding protein</fullName>
    </submittedName>
</protein>
<dbReference type="PANTHER" id="PTHR43208">
    <property type="entry name" value="ABC TRANSPORTER SUBSTRATE-BINDING PROTEIN"/>
    <property type="match status" value="1"/>
</dbReference>
<sequence>MSQDLTAYINARKLGLKEYSNYISQGRNGYLPFLDGALKNIDIVSEVDMGIVDIPLKKIRGTYTYLRSISFARNYMPLMDVDTEFAMKWQHVYNIQNKKGLSDPIKVYEYLNWFYVVEGNKRVSVLKYLDNYSYQGHVTRLIPKYDENNKDIRLYYEFMDFNKKTGINEIWFSKEGSFQELWELIKDYRPSSRMINEEDRFRYFLSAVYNAFRNIFYELGGGNLPITTGDAFLDYLKIHGIKDAIPEDELRAIMKRFIAEMEYHKGEQAVEVQKSPQLKVESGFIGRLTGRMRNEKLKVGFAHVNDAASSSWVYSHELGRMHLEHVLAQNVETVTVTGLPESIEAAPILQKMIDAGCQIIFTTSPSLINATLKVAMENPGVNLLNCSAMHSFKHVNTYFGRIHEPRFLCGIVAGAMTRTGKLGYIAPFPVNDVISSINAFTLGARMIRPEVQVYVEWMQTWNFALATPECTKRIAEQGADIICHHNTLVNRQFSREYGVYTIKRDENGDYVPEKYLAVPVWNWGIFYEKYIRSVLAGGTRLGHDPSSPGTMRNYWWGLDSGLLDFFYARTHIPIETRKLIELFKSAIISRSFKVFTGPIRDREGRLVVEEDEILEHPQILMMDWLAEGVICSMPESKGLNPLSDLSTGKIAGA</sequence>
<dbReference type="EMBL" id="FQZP01000015">
    <property type="protein sequence ID" value="SHI92248.1"/>
    <property type="molecule type" value="Genomic_DNA"/>
</dbReference>
<dbReference type="InterPro" id="IPR052910">
    <property type="entry name" value="ABC-Purine-Binding"/>
</dbReference>
<evidence type="ECO:0000259" key="2">
    <source>
        <dbReference type="Pfam" id="PF02608"/>
    </source>
</evidence>
<accession>A0A1M6F3G5</accession>
<name>A0A1M6F3G5_9FIRM</name>
<dbReference type="PANTHER" id="PTHR43208:SF1">
    <property type="entry name" value="ABC TRANSPORTER SUBSTRATE-BINDING PROTEIN"/>
    <property type="match status" value="1"/>
</dbReference>
<keyword evidence="4" id="KW-1185">Reference proteome</keyword>
<dbReference type="Proteomes" id="UP000324781">
    <property type="component" value="Unassembled WGS sequence"/>
</dbReference>
<proteinExistence type="predicted"/>
<dbReference type="CDD" id="cd19963">
    <property type="entry name" value="PBP1_BMP-like"/>
    <property type="match status" value="1"/>
</dbReference>
<dbReference type="OrthoDB" id="9769871at2"/>
<dbReference type="InterPro" id="IPR003760">
    <property type="entry name" value="PnrA-like"/>
</dbReference>
<keyword evidence="1" id="KW-0732">Signal</keyword>
<organism evidence="3 4">
    <name type="scientific">Thermoclostridium caenicola</name>
    <dbReference type="NCBI Taxonomy" id="659425"/>
    <lineage>
        <taxon>Bacteria</taxon>
        <taxon>Bacillati</taxon>
        <taxon>Bacillota</taxon>
        <taxon>Clostridia</taxon>
        <taxon>Eubacteriales</taxon>
        <taxon>Oscillospiraceae</taxon>
        <taxon>Thermoclostridium</taxon>
    </lineage>
</organism>
<dbReference type="RefSeq" id="WP_149678406.1">
    <property type="nucleotide sequence ID" value="NZ_FQZP01000015.1"/>
</dbReference>
<dbReference type="Pfam" id="PF02608">
    <property type="entry name" value="Bmp"/>
    <property type="match status" value="1"/>
</dbReference>
<dbReference type="GO" id="GO:0005886">
    <property type="term" value="C:plasma membrane"/>
    <property type="evidence" value="ECO:0007669"/>
    <property type="project" value="InterPro"/>
</dbReference>